<comment type="caution">
    <text evidence="2">The sequence shown here is derived from an EMBL/GenBank/DDBJ whole genome shotgun (WGS) entry which is preliminary data.</text>
</comment>
<dbReference type="Proteomes" id="UP001166251">
    <property type="component" value="Unassembled WGS sequence"/>
</dbReference>
<dbReference type="EMBL" id="JAHZSS010000010">
    <property type="protein sequence ID" value="MBW8191372.1"/>
    <property type="molecule type" value="Genomic_DNA"/>
</dbReference>
<keyword evidence="1" id="KW-1133">Transmembrane helix</keyword>
<name>A0ABS7EGA7_9GAMM</name>
<evidence type="ECO:0000313" key="2">
    <source>
        <dbReference type="EMBL" id="MBW8191372.1"/>
    </source>
</evidence>
<gene>
    <name evidence="2" type="ORF">K0504_10010</name>
</gene>
<feature type="transmembrane region" description="Helical" evidence="1">
    <location>
        <begin position="20"/>
        <end position="43"/>
    </location>
</feature>
<sequence length="135" mass="14611">MSDSANNTETKPLAHMASGWLNKLLGSLVQLVVVLAVVMVVLLDYVDTRIEAQAIEAPIKVKIVDLFALSEELAQRGYGPEQMGSYVEMAARILTSNGYIIIDKKSVVAAPEGAYFKAPPIEDLEKVLAQLPAPE</sequence>
<organism evidence="2 3">
    <name type="scientific">Neiella holothuriorum</name>
    <dbReference type="NCBI Taxonomy" id="2870530"/>
    <lineage>
        <taxon>Bacteria</taxon>
        <taxon>Pseudomonadati</taxon>
        <taxon>Pseudomonadota</taxon>
        <taxon>Gammaproteobacteria</taxon>
        <taxon>Alteromonadales</taxon>
        <taxon>Echinimonadaceae</taxon>
        <taxon>Neiella</taxon>
    </lineage>
</organism>
<keyword evidence="3" id="KW-1185">Reference proteome</keyword>
<proteinExistence type="predicted"/>
<evidence type="ECO:0000256" key="1">
    <source>
        <dbReference type="SAM" id="Phobius"/>
    </source>
</evidence>
<keyword evidence="1" id="KW-0472">Membrane</keyword>
<keyword evidence="1" id="KW-0812">Transmembrane</keyword>
<accession>A0ABS7EGA7</accession>
<protein>
    <submittedName>
        <fullName evidence="2">Uncharacterized protein</fullName>
    </submittedName>
</protein>
<reference evidence="2" key="1">
    <citation type="submission" date="2021-07" db="EMBL/GenBank/DDBJ databases">
        <title>Neiella marina sp. nov., isolated from the intestinal content of sea cucumber Apostichopus japonicus.</title>
        <authorList>
            <person name="Bai X."/>
        </authorList>
    </citation>
    <scope>NUCLEOTIDE SEQUENCE</scope>
    <source>
        <strain evidence="2">126</strain>
    </source>
</reference>
<dbReference type="RefSeq" id="WP_220104055.1">
    <property type="nucleotide sequence ID" value="NZ_JAHZSS010000010.1"/>
</dbReference>
<evidence type="ECO:0000313" key="3">
    <source>
        <dbReference type="Proteomes" id="UP001166251"/>
    </source>
</evidence>